<dbReference type="Proteomes" id="UP000295565">
    <property type="component" value="Unassembled WGS sequence"/>
</dbReference>
<dbReference type="Pfam" id="PF06173">
    <property type="entry name" value="DUF986"/>
    <property type="match status" value="1"/>
</dbReference>
<gene>
    <name evidence="8" type="ORF">EV690_1551</name>
</gene>
<dbReference type="PIRSF" id="PIRSF020687">
    <property type="entry name" value="UCP020687"/>
    <property type="match status" value="1"/>
</dbReference>
<dbReference type="HAMAP" id="MF_01071">
    <property type="entry name" value="UPF0266"/>
    <property type="match status" value="1"/>
</dbReference>
<keyword evidence="6 7" id="KW-0472">Membrane</keyword>
<feature type="transmembrane region" description="Helical" evidence="7">
    <location>
        <begin position="45"/>
        <end position="63"/>
    </location>
</feature>
<dbReference type="OrthoDB" id="2360740at2"/>
<evidence type="ECO:0000256" key="2">
    <source>
        <dbReference type="ARBA" id="ARBA00009962"/>
    </source>
</evidence>
<evidence type="ECO:0000313" key="8">
    <source>
        <dbReference type="EMBL" id="TCK57853.1"/>
    </source>
</evidence>
<name>A0A4R1K2D4_9GAMM</name>
<feature type="transmembrane region" description="Helical" evidence="7">
    <location>
        <begin position="69"/>
        <end position="87"/>
    </location>
</feature>
<keyword evidence="9" id="KW-1185">Reference proteome</keyword>
<protein>
    <recommendedName>
        <fullName evidence="7">UPF0266 membrane protein EV690_1551</fullName>
    </recommendedName>
</protein>
<keyword evidence="3 7" id="KW-1003">Cell membrane</keyword>
<evidence type="ECO:0000256" key="5">
    <source>
        <dbReference type="ARBA" id="ARBA00022989"/>
    </source>
</evidence>
<comment type="similarity">
    <text evidence="2 7">Belongs to the UPF0266 family.</text>
</comment>
<feature type="transmembrane region" description="Helical" evidence="7">
    <location>
        <begin position="6"/>
        <end position="24"/>
    </location>
</feature>
<keyword evidence="5 7" id="KW-1133">Transmembrane helix</keyword>
<dbReference type="EMBL" id="SMGD01000012">
    <property type="protein sequence ID" value="TCK57853.1"/>
    <property type="molecule type" value="Genomic_DNA"/>
</dbReference>
<accession>A0A4R1K2D4</accession>
<dbReference type="InterPro" id="IPR009328">
    <property type="entry name" value="DUF986"/>
</dbReference>
<reference evidence="8 9" key="1">
    <citation type="submission" date="2019-03" db="EMBL/GenBank/DDBJ databases">
        <title>Genomic Encyclopedia of Type Strains, Phase IV (KMG-IV): sequencing the most valuable type-strain genomes for metagenomic binning, comparative biology and taxonomic classification.</title>
        <authorList>
            <person name="Goeker M."/>
        </authorList>
    </citation>
    <scope>NUCLEOTIDE SEQUENCE [LARGE SCALE GENOMIC DNA]</scope>
    <source>
        <strain evidence="8 9">DSM 18577</strain>
    </source>
</reference>
<proteinExistence type="inferred from homology"/>
<evidence type="ECO:0000256" key="3">
    <source>
        <dbReference type="ARBA" id="ARBA00022475"/>
    </source>
</evidence>
<evidence type="ECO:0000313" key="9">
    <source>
        <dbReference type="Proteomes" id="UP000295565"/>
    </source>
</evidence>
<dbReference type="RefSeq" id="WP_131912388.1">
    <property type="nucleotide sequence ID" value="NZ_OU594967.1"/>
</dbReference>
<sequence>MSLTDWVLLGCIVLMLAYAIYDEFIMPRRRGETLLRVQLLRKTRLDCLIFVALIGILIYQNITTGGTTFTTYLLTTIAFVAIYLAYIRPPKMLFKPEGFFFANAFIAYNRIKTMKLSEDGVLVFGLNTGNIPVELHRIDDLDKITALFSPAQGQTPTLTEKPAK</sequence>
<comment type="caution">
    <text evidence="8">The sequence shown here is derived from an EMBL/GenBank/DDBJ whole genome shotgun (WGS) entry which is preliminary data.</text>
</comment>
<evidence type="ECO:0000256" key="6">
    <source>
        <dbReference type="ARBA" id="ARBA00023136"/>
    </source>
</evidence>
<comment type="subcellular location">
    <subcellularLocation>
        <location evidence="1 7">Cell membrane</location>
        <topology evidence="1 7">Multi-pass membrane protein</topology>
    </subcellularLocation>
</comment>
<dbReference type="GO" id="GO:0005886">
    <property type="term" value="C:plasma membrane"/>
    <property type="evidence" value="ECO:0007669"/>
    <property type="project" value="UniProtKB-SubCell"/>
</dbReference>
<evidence type="ECO:0000256" key="1">
    <source>
        <dbReference type="ARBA" id="ARBA00004651"/>
    </source>
</evidence>
<dbReference type="AlphaFoldDB" id="A0A4R1K2D4"/>
<dbReference type="NCBIfam" id="NF002791">
    <property type="entry name" value="PRK02913.1"/>
    <property type="match status" value="1"/>
</dbReference>
<organism evidence="8 9">
    <name type="scientific">Celerinatantimonas diazotrophica</name>
    <dbReference type="NCBI Taxonomy" id="412034"/>
    <lineage>
        <taxon>Bacteria</taxon>
        <taxon>Pseudomonadati</taxon>
        <taxon>Pseudomonadota</taxon>
        <taxon>Gammaproteobacteria</taxon>
        <taxon>Celerinatantimonadaceae</taxon>
        <taxon>Celerinatantimonas</taxon>
    </lineage>
</organism>
<evidence type="ECO:0000256" key="7">
    <source>
        <dbReference type="HAMAP-Rule" id="MF_01071"/>
    </source>
</evidence>
<evidence type="ECO:0000256" key="4">
    <source>
        <dbReference type="ARBA" id="ARBA00022692"/>
    </source>
</evidence>
<keyword evidence="4 7" id="KW-0812">Transmembrane</keyword>